<feature type="domain" description="EF-hand" evidence="4">
    <location>
        <begin position="79"/>
        <end position="114"/>
    </location>
</feature>
<evidence type="ECO:0000313" key="6">
    <source>
        <dbReference type="Proteomes" id="UP001165060"/>
    </source>
</evidence>
<feature type="region of interest" description="Disordered" evidence="3">
    <location>
        <begin position="54"/>
        <end position="73"/>
    </location>
</feature>
<dbReference type="PROSITE" id="PS50082">
    <property type="entry name" value="WD_REPEATS_2"/>
    <property type="match status" value="1"/>
</dbReference>
<dbReference type="SUPFAM" id="SSF50978">
    <property type="entry name" value="WD40 repeat-like"/>
    <property type="match status" value="2"/>
</dbReference>
<dbReference type="InterPro" id="IPR036322">
    <property type="entry name" value="WD40_repeat_dom_sf"/>
</dbReference>
<evidence type="ECO:0000256" key="3">
    <source>
        <dbReference type="SAM" id="MobiDB-lite"/>
    </source>
</evidence>
<feature type="region of interest" description="Disordered" evidence="3">
    <location>
        <begin position="347"/>
        <end position="379"/>
    </location>
</feature>
<keyword evidence="6" id="KW-1185">Reference proteome</keyword>
<proteinExistence type="predicted"/>
<dbReference type="PANTHER" id="PTHR44324">
    <property type="entry name" value="WD40 REPEAT DOMAIN 95"/>
    <property type="match status" value="1"/>
</dbReference>
<protein>
    <recommendedName>
        <fullName evidence="4">EF-hand domain-containing protein</fullName>
    </recommendedName>
</protein>
<dbReference type="InterPro" id="IPR011992">
    <property type="entry name" value="EF-hand-dom_pair"/>
</dbReference>
<accession>A0ABQ6N2S0</accession>
<evidence type="ECO:0000256" key="1">
    <source>
        <dbReference type="ARBA" id="ARBA00022737"/>
    </source>
</evidence>
<evidence type="ECO:0000313" key="5">
    <source>
        <dbReference type="EMBL" id="GMI38845.1"/>
    </source>
</evidence>
<dbReference type="PROSITE" id="PS50222">
    <property type="entry name" value="EF_HAND_2"/>
    <property type="match status" value="1"/>
</dbReference>
<dbReference type="PANTHER" id="PTHR44324:SF4">
    <property type="entry name" value="WD40 REPEAT DOMAIN 95"/>
    <property type="match status" value="1"/>
</dbReference>
<organism evidence="5 6">
    <name type="scientific">Tetraparma gracilis</name>
    <dbReference type="NCBI Taxonomy" id="2962635"/>
    <lineage>
        <taxon>Eukaryota</taxon>
        <taxon>Sar</taxon>
        <taxon>Stramenopiles</taxon>
        <taxon>Ochrophyta</taxon>
        <taxon>Bolidophyceae</taxon>
        <taxon>Parmales</taxon>
        <taxon>Triparmaceae</taxon>
        <taxon>Tetraparma</taxon>
    </lineage>
</organism>
<dbReference type="Pfam" id="PF00400">
    <property type="entry name" value="WD40"/>
    <property type="match status" value="1"/>
</dbReference>
<dbReference type="Gene3D" id="2.130.10.10">
    <property type="entry name" value="YVTN repeat-like/Quinoprotein amine dehydrogenase"/>
    <property type="match status" value="3"/>
</dbReference>
<comment type="caution">
    <text evidence="5">The sequence shown here is derived from an EMBL/GenBank/DDBJ whole genome shotgun (WGS) entry which is preliminary data.</text>
</comment>
<sequence>MDNTSALLNLFSAVPMSDLQENFPSSDKDGTTQGITMREFAKWIKKLEMKKLEAGAPASPTGRLSPTNASLSPSKMSASELNNVIQLFKQVDTSGDGTIKFSDFTSYVMNVDVDELAAPSHVQNSDVKYHYSGLADDTVYSSPIIDLKYFPEPINRLSLILEDDEGVELQVLPEYLTELPRTSLSLRHHTHFKQHNMLNAIQVEDEDNIITSSYMDGTSTLLGGYITLWDIPTAAERNEGTQFLAVLVQRFETEFPQHHLCYSGREEVLFSGSDGTGQLLCTRIKHKMNEDDDGEEAVSEFKAKAKEDAAEAALAAGGMSQLDGNEDAPLRSDPAVLRDLLQLKQRMKQHEQEVEEKEKRKEAEKREQERKEGLGENETNVFEAEAEAKRQSLLIKKKHAHGGALPLTLQKKIKVHSSGISGVREIRSTDGSNYLIVASHDGSMALLDLGKPYMESRHAEQYIVRRINAHELGIQCMAFSTAFDVFFTAGVAASNESIPCVFVWETDPKYGLKRNTKCRLEPYQNDAQIADIQVVDDEAHVVTCTTCCNIYVYSLNTFTCIQHMSSPPNFTGIVSGIAISPPPVGEGSDSRPTTLTVAADRRYLYHYKTLDVFEPLITSFYNIAFHNFVTVSAQRINIWDGQKGTLLRMFQASKLFRTGLGQQPQEITQCTVDSTGRKLIVGDETGQITVVNYMSGSVIKYCDPHHGGVTFLGYSAKEKCVVSTGMDGIMQIADDLDSDGFIPQKAGSNQAGRSVLLRSIEINTSLTTFKGKEDDNNTSNAVGLNSDRRASRLGSPPTLPHSGSSAQLLRKQSTMSGSKFDLLSQAGIGGRRSSVNSNHSGDTHGLGHGMNHLSSIVNMQHHSHIIHDHANEHVRPMHKMLAHNSGLHGGHGSMSSMGGLAGLGGLEHQGSQSSMGMMRRMSSRRNSLTKSPTHRKMSFLGNGMGNAQEAHTELTHAVFSRHLNIVATATTTGSGEHHCHVWDYETCGLVGTCIHPNALPGESHEVNALCLLSPLPYLLGAMNTGYLYMWQLPNCICDLSFVPVECVEGDAVCDRWCSGLDEAESLRSKALITDICVVTVGDSGAVSRFHESDERENVEQVVYASDEKGQVFCWRLTSSTFESQSVSSRRRASFNPRRVVRSVVGGDELTHYRRIARSCQIKHVKIRTPSFSWQAHDDSITAINAVDGTTNLVTSSLDCMCRIWNAEGVQVGCLDLNRAAGNEPVAWAFKPTNKIEERSEQHTLTDLWDDEASQAVEQKIKAMKAGGVHFGGGPEGGGVGGRRGAGGGVARAMKNSR</sequence>
<feature type="compositionally biased region" description="Polar residues" evidence="3">
    <location>
        <begin position="801"/>
        <end position="813"/>
    </location>
</feature>
<feature type="compositionally biased region" description="Gly residues" evidence="3">
    <location>
        <begin position="1268"/>
        <end position="1289"/>
    </location>
</feature>
<dbReference type="InterPro" id="IPR001680">
    <property type="entry name" value="WD40_rpt"/>
</dbReference>
<feature type="non-terminal residue" evidence="5">
    <location>
        <position position="1297"/>
    </location>
</feature>
<keyword evidence="2" id="KW-0853">WD repeat</keyword>
<dbReference type="InterPro" id="IPR002048">
    <property type="entry name" value="EF_hand_dom"/>
</dbReference>
<reference evidence="5 6" key="1">
    <citation type="journal article" date="2023" name="Commun. Biol.">
        <title>Genome analysis of Parmales, the sister group of diatoms, reveals the evolutionary specialization of diatoms from phago-mixotrophs to photoautotrophs.</title>
        <authorList>
            <person name="Ban H."/>
            <person name="Sato S."/>
            <person name="Yoshikawa S."/>
            <person name="Yamada K."/>
            <person name="Nakamura Y."/>
            <person name="Ichinomiya M."/>
            <person name="Sato N."/>
            <person name="Blanc-Mathieu R."/>
            <person name="Endo H."/>
            <person name="Kuwata A."/>
            <person name="Ogata H."/>
        </authorList>
    </citation>
    <scope>NUCLEOTIDE SEQUENCE [LARGE SCALE GENOMIC DNA]</scope>
</reference>
<gene>
    <name evidence="5" type="ORF">TeGR_g11897</name>
</gene>
<evidence type="ECO:0000256" key="2">
    <source>
        <dbReference type="PROSITE-ProRule" id="PRU00221"/>
    </source>
</evidence>
<dbReference type="SMART" id="SM00320">
    <property type="entry name" value="WD40"/>
    <property type="match status" value="9"/>
</dbReference>
<dbReference type="Gene3D" id="1.10.238.10">
    <property type="entry name" value="EF-hand"/>
    <property type="match status" value="1"/>
</dbReference>
<dbReference type="SUPFAM" id="SSF47473">
    <property type="entry name" value="EF-hand"/>
    <property type="match status" value="1"/>
</dbReference>
<dbReference type="EMBL" id="BRYB01002053">
    <property type="protein sequence ID" value="GMI38845.1"/>
    <property type="molecule type" value="Genomic_DNA"/>
</dbReference>
<feature type="compositionally biased region" description="Basic and acidic residues" evidence="3">
    <location>
        <begin position="348"/>
        <end position="374"/>
    </location>
</feature>
<dbReference type="InterPro" id="IPR051242">
    <property type="entry name" value="WD-EF-hand_domain"/>
</dbReference>
<dbReference type="InterPro" id="IPR015943">
    <property type="entry name" value="WD40/YVTN_repeat-like_dom_sf"/>
</dbReference>
<evidence type="ECO:0000259" key="4">
    <source>
        <dbReference type="PROSITE" id="PS50222"/>
    </source>
</evidence>
<dbReference type="Proteomes" id="UP001165060">
    <property type="component" value="Unassembled WGS sequence"/>
</dbReference>
<feature type="region of interest" description="Disordered" evidence="3">
    <location>
        <begin position="1268"/>
        <end position="1297"/>
    </location>
</feature>
<keyword evidence="1" id="KW-0677">Repeat</keyword>
<feature type="region of interest" description="Disordered" evidence="3">
    <location>
        <begin position="769"/>
        <end position="813"/>
    </location>
</feature>
<feature type="repeat" description="WD" evidence="2">
    <location>
        <begin position="1173"/>
        <end position="1205"/>
    </location>
</feature>
<name>A0ABQ6N2S0_9STRA</name>
<feature type="compositionally biased region" description="Polar residues" evidence="3">
    <location>
        <begin position="62"/>
        <end position="73"/>
    </location>
</feature>